<evidence type="ECO:0000256" key="4">
    <source>
        <dbReference type="SAM" id="SignalP"/>
    </source>
</evidence>
<dbReference type="Pfam" id="PF06585">
    <property type="entry name" value="JHBP"/>
    <property type="match status" value="1"/>
</dbReference>
<dbReference type="AlphaFoldDB" id="A0ABD1DNL9"/>
<evidence type="ECO:0000313" key="7">
    <source>
        <dbReference type="Proteomes" id="UP001562425"/>
    </source>
</evidence>
<dbReference type="Gene3D" id="2.170.150.20">
    <property type="entry name" value="Peptide methionine sulfoxide reductase"/>
    <property type="match status" value="1"/>
</dbReference>
<feature type="chain" id="PRO_5044870995" description="CULT domain-containing protein" evidence="4">
    <location>
        <begin position="20"/>
        <end position="410"/>
    </location>
</feature>
<dbReference type="InterPro" id="IPR010562">
    <property type="entry name" value="Haemolymph_juvenile_hormone-bd"/>
</dbReference>
<evidence type="ECO:0000259" key="5">
    <source>
        <dbReference type="PROSITE" id="PS51788"/>
    </source>
</evidence>
<organism evidence="6 7">
    <name type="scientific">Culex pipiens pipiens</name>
    <name type="common">Northern house mosquito</name>
    <dbReference type="NCBI Taxonomy" id="38569"/>
    <lineage>
        <taxon>Eukaryota</taxon>
        <taxon>Metazoa</taxon>
        <taxon>Ecdysozoa</taxon>
        <taxon>Arthropoda</taxon>
        <taxon>Hexapoda</taxon>
        <taxon>Insecta</taxon>
        <taxon>Pterygota</taxon>
        <taxon>Neoptera</taxon>
        <taxon>Endopterygota</taxon>
        <taxon>Diptera</taxon>
        <taxon>Nematocera</taxon>
        <taxon>Culicoidea</taxon>
        <taxon>Culicidae</taxon>
        <taxon>Culicinae</taxon>
        <taxon>Culicini</taxon>
        <taxon>Culex</taxon>
        <taxon>Culex</taxon>
    </lineage>
</organism>
<feature type="signal peptide" evidence="4">
    <location>
        <begin position="1"/>
        <end position="19"/>
    </location>
</feature>
<dbReference type="PROSITE" id="PS51788">
    <property type="entry name" value="CULT"/>
    <property type="match status" value="1"/>
</dbReference>
<evidence type="ECO:0000256" key="2">
    <source>
        <dbReference type="ARBA" id="ARBA00023108"/>
    </source>
</evidence>
<proteinExistence type="inferred from homology"/>
<dbReference type="InterPro" id="IPR034750">
    <property type="entry name" value="CULT"/>
</dbReference>
<dbReference type="Gene3D" id="3.15.10.30">
    <property type="entry name" value="Haemolymph juvenile hormone binding protein"/>
    <property type="match status" value="1"/>
</dbReference>
<accession>A0ABD1DNL9</accession>
<dbReference type="PANTHER" id="PTHR11008:SF40">
    <property type="entry name" value="PROTEIN TAKEOUT"/>
    <property type="match status" value="1"/>
</dbReference>
<dbReference type="PANTHER" id="PTHR11008">
    <property type="entry name" value="PROTEIN TAKEOUT-LIKE PROTEIN"/>
    <property type="match status" value="1"/>
</dbReference>
<dbReference type="SMART" id="SM00700">
    <property type="entry name" value="JHBP"/>
    <property type="match status" value="1"/>
</dbReference>
<evidence type="ECO:0000313" key="6">
    <source>
        <dbReference type="EMBL" id="KAL1401265.1"/>
    </source>
</evidence>
<keyword evidence="1 4" id="KW-0732">Signal</keyword>
<dbReference type="InterPro" id="IPR038606">
    <property type="entry name" value="To_sf"/>
</dbReference>
<evidence type="ECO:0000256" key="3">
    <source>
        <dbReference type="ARBA" id="ARBA00060902"/>
    </source>
</evidence>
<keyword evidence="2" id="KW-0090">Biological rhythms</keyword>
<protein>
    <recommendedName>
        <fullName evidence="5">CULT domain-containing protein</fullName>
    </recommendedName>
</protein>
<reference evidence="6 7" key="1">
    <citation type="submission" date="2024-05" db="EMBL/GenBank/DDBJ databases">
        <title>Culex pipiens pipiens assembly and annotation.</title>
        <authorList>
            <person name="Alout H."/>
            <person name="Durand T."/>
        </authorList>
    </citation>
    <scope>NUCLEOTIDE SEQUENCE [LARGE SCALE GENOMIC DNA]</scope>
    <source>
        <strain evidence="6">HA-2024</strain>
        <tissue evidence="6">Whole body</tissue>
    </source>
</reference>
<gene>
    <name evidence="6" type="ORF">pipiens_001965</name>
</gene>
<comment type="similarity">
    <text evidence="3">Belongs to the TO family.</text>
</comment>
<comment type="caution">
    <text evidence="6">The sequence shown here is derived from an EMBL/GenBank/DDBJ whole genome shotgun (WGS) entry which is preliminary data.</text>
</comment>
<keyword evidence="7" id="KW-1185">Reference proteome</keyword>
<dbReference type="EMBL" id="JBEHCU010004989">
    <property type="protein sequence ID" value="KAL1401265.1"/>
    <property type="molecule type" value="Genomic_DNA"/>
</dbReference>
<dbReference type="Proteomes" id="UP001562425">
    <property type="component" value="Unassembled WGS sequence"/>
</dbReference>
<dbReference type="GO" id="GO:0007623">
    <property type="term" value="P:circadian rhythm"/>
    <property type="evidence" value="ECO:0007669"/>
    <property type="project" value="UniProtKB-ARBA"/>
</dbReference>
<dbReference type="FunFam" id="3.15.10.30:FF:000001">
    <property type="entry name" value="Takeout-like protein 1"/>
    <property type="match status" value="1"/>
</dbReference>
<dbReference type="CDD" id="cd15777">
    <property type="entry name" value="CRBN_C_like"/>
    <property type="match status" value="1"/>
</dbReference>
<evidence type="ECO:0000256" key="1">
    <source>
        <dbReference type="ARBA" id="ARBA00022729"/>
    </source>
</evidence>
<name>A0ABD1DNL9_CULPP</name>
<sequence length="410" mass="45577">MKVKFNAGLVVLLASTCFAAKFPAGYTLCKQGDDKCLLDQIGATFTKHSQGIPEMNLVGLDPLKIEKMDIVQGGDGPINIVLNFKNVDLTGLSQSTVKKANGFTANPTKMEMAVLVPVASLVGGYKINGKVLILPIQGEGKSNMTMENCHIQLKWTGKLVEKTGKQFYQLDKLKATFDTTRFHMHFSNLFNGDKALGDNMNQFLNDNWQDILKELKPSIVTAFAQIFQRVVTNVFDKVPYAELYHTSSLLESPASSSSAEPSQETLVEDFFICRSCGHDVSLSNFVLEKYSPLALGSSNQTLSAGREAIVQEVQNTLGIRFKIIVVEKAYCAKVESWSLLHSWFPGFAWKLCVCPKCRTHLGWMFEPLETATSDRYFPTEKGFYALISSNIISEGYVNSLLMREKALRDN</sequence>
<feature type="domain" description="CULT" evidence="5">
    <location>
        <begin position="268"/>
        <end position="395"/>
    </location>
</feature>